<gene>
    <name evidence="2" type="ORF">GWR21_02780</name>
</gene>
<keyword evidence="3" id="KW-1185">Reference proteome</keyword>
<reference evidence="2 3" key="1">
    <citation type="submission" date="2020-01" db="EMBL/GenBank/DDBJ databases">
        <title>Complete genome sequence of Chitinophaga sp. H33E-04 isolated from quinoa roots.</title>
        <authorList>
            <person name="Weon H.-Y."/>
            <person name="Lee S.A."/>
        </authorList>
    </citation>
    <scope>NUCLEOTIDE SEQUENCE [LARGE SCALE GENOMIC DNA]</scope>
    <source>
        <strain evidence="2 3">H33E-04</strain>
    </source>
</reference>
<evidence type="ECO:0000259" key="1">
    <source>
        <dbReference type="Pfam" id="PF15615"/>
    </source>
</evidence>
<dbReference type="KEGG" id="chih:GWR21_02780"/>
<accession>A0A6B9ZBS2</accession>
<dbReference type="InterPro" id="IPR028932">
    <property type="entry name" value="TerB-C"/>
</dbReference>
<protein>
    <recommendedName>
        <fullName evidence="1">TerB-C domain-containing protein</fullName>
    </recommendedName>
</protein>
<dbReference type="Proteomes" id="UP000476411">
    <property type="component" value="Chromosome"/>
</dbReference>
<organism evidence="2 3">
    <name type="scientific">Chitinophaga agri</name>
    <dbReference type="NCBI Taxonomy" id="2703787"/>
    <lineage>
        <taxon>Bacteria</taxon>
        <taxon>Pseudomonadati</taxon>
        <taxon>Bacteroidota</taxon>
        <taxon>Chitinophagia</taxon>
        <taxon>Chitinophagales</taxon>
        <taxon>Chitinophagaceae</taxon>
        <taxon>Chitinophaga</taxon>
    </lineage>
</organism>
<dbReference type="EMBL" id="CP048113">
    <property type="protein sequence ID" value="QHS58555.1"/>
    <property type="molecule type" value="Genomic_DNA"/>
</dbReference>
<evidence type="ECO:0000313" key="2">
    <source>
        <dbReference type="EMBL" id="QHS58555.1"/>
    </source>
</evidence>
<sequence length="598" mass="68626">MMEGYFKEEWTSYLKSYGFLSNPNEHFYQIANNTMALLDRDDAAHLNKALSDKEVYTGIAPVRVIPYEYDCLYEGVLQLLLNDQLNERQLLPVYKNIIRYHQDRQQFSGSVPPVTTTTSVYNGVDIIDISNEGSLIDYSDMRPAASPVTAPPDRTPSYYDETAKLGNRFKDKLYLNVREVEWLNQFWNPDNMFLSVEGCCIAVIRLYLAAIKTIDKDLKQQGSAFDDHVGRLADQLMDQVYPDKSRGDADYNRERIKSDIYLTVFKRAENAVRGKYAQKRKLTEDFPYNACSEYFEEQLGQRVAAAILSKEQAIPPADRVTEIQLNAQNNTRWRLFFEQIEARVNKQNYAECISEVVQLAALNINNPQKENIFFEASKLFAAYDREDAVRFYLKYLHADLRSEKADRKQLPKTIHKSLFKTEQERQSFELVANNLIQTVNLKAALEEVPGIFVKKRRTVQLDTAAIEAVISAHNETVNNLNKLLQDEEPEEAPPPPAASVSITLLPPVVEIKTGNEIAFAAGIILNTHQQELLTMFRDHTLSLPADTVSSFAKERKLFRDQLIESINSSCYEILDDLLIEEYDDTYTITEKYFQNIIA</sequence>
<dbReference type="AlphaFoldDB" id="A0A6B9ZBS2"/>
<feature type="domain" description="TerB-C" evidence="1">
    <location>
        <begin position="454"/>
        <end position="596"/>
    </location>
</feature>
<proteinExistence type="predicted"/>
<dbReference type="RefSeq" id="WP_162330258.1">
    <property type="nucleotide sequence ID" value="NZ_CP048113.1"/>
</dbReference>
<name>A0A6B9ZBS2_9BACT</name>
<evidence type="ECO:0000313" key="3">
    <source>
        <dbReference type="Proteomes" id="UP000476411"/>
    </source>
</evidence>
<dbReference type="Pfam" id="PF15615">
    <property type="entry name" value="TerB_C"/>
    <property type="match status" value="1"/>
</dbReference>